<reference evidence="2 3" key="1">
    <citation type="journal article" date="2005" name="Genome Res.">
        <title>Living with two extremes: conclusions from the genome sequence of Natronomonas pharaonis.</title>
        <authorList>
            <person name="Falb M."/>
            <person name="Pfeiffer F."/>
            <person name="Palm P."/>
            <person name="Rodewald K."/>
            <person name="Hickmann V."/>
            <person name="Tittor J."/>
            <person name="Oesterhelt D."/>
        </authorList>
    </citation>
    <scope>NUCLEOTIDE SEQUENCE [LARGE SCALE GENOMIC DNA]</scope>
    <source>
        <strain evidence="3">ATCC 35678 / DSM 2160 / CIP 103997 / JCM 8858 / NBRC 14720 / NCIMB 2260 / Gabara</strain>
    </source>
</reference>
<evidence type="ECO:0000313" key="2">
    <source>
        <dbReference type="EMBL" id="CAI50762.1"/>
    </source>
</evidence>
<feature type="compositionally biased region" description="Basic and acidic residues" evidence="1">
    <location>
        <begin position="364"/>
        <end position="378"/>
    </location>
</feature>
<dbReference type="GeneID" id="3702341"/>
<dbReference type="eggNOG" id="arCOG08166">
    <property type="taxonomic scope" value="Archaea"/>
</dbReference>
<dbReference type="STRING" id="348780.NP_5342A"/>
<evidence type="ECO:0000313" key="3">
    <source>
        <dbReference type="Proteomes" id="UP000002698"/>
    </source>
</evidence>
<dbReference type="EMBL" id="CR936257">
    <property type="protein sequence ID" value="CAI50762.1"/>
    <property type="molecule type" value="Genomic_DNA"/>
</dbReference>
<proteinExistence type="predicted"/>
<dbReference type="OrthoDB" id="192786at2157"/>
<dbReference type="SUPFAM" id="SSF52540">
    <property type="entry name" value="P-loop containing nucleoside triphosphate hydrolases"/>
    <property type="match status" value="1"/>
</dbReference>
<accession>A0A1U7EZL5</accession>
<dbReference type="Proteomes" id="UP000002698">
    <property type="component" value="Chromosome"/>
</dbReference>
<dbReference type="Gene3D" id="3.40.50.300">
    <property type="entry name" value="P-loop containing nucleotide triphosphate hydrolases"/>
    <property type="match status" value="1"/>
</dbReference>
<gene>
    <name evidence="2" type="ordered locus">NP_5342A</name>
</gene>
<protein>
    <submittedName>
        <fullName evidence="2">Homolog to virus protein HRPV1-VP8</fullName>
    </submittedName>
</protein>
<dbReference type="EnsemblBacteria" id="CAI50762">
    <property type="protein sequence ID" value="CAI50762"/>
    <property type="gene ID" value="NP_5342A"/>
</dbReference>
<feature type="region of interest" description="Disordered" evidence="1">
    <location>
        <begin position="359"/>
        <end position="378"/>
    </location>
</feature>
<evidence type="ECO:0000256" key="1">
    <source>
        <dbReference type="SAM" id="MobiDB-lite"/>
    </source>
</evidence>
<dbReference type="AlphaFoldDB" id="A0A1U7EZL5"/>
<sequence>MTDASWSAAELADQIRDGDVDAHIDAVLADDQDVGDVMLTMEHAGVDDGPLAEMLSRKGQTDMLRQARQSGDVASMNAATGLSESRTDATGYQRLIDACRPAAQQILIKGPKGSGKTAKALEIVRRLWQDDIIDKVLTNIGRDDPDDPAPEDHDAVEFAEDISRYLEFAKEPGEKVAIFDEFSTSGNAYTGQSDVEAVMSRTINAFRKSEGGSLRTIFIGHENDNDIHPLVKKQSDVVIQADGKVDEGLIDCITVYRGWNAYMTDEVWFRVRGLRDIPEWSDWNYSTNYFAHLEWDLDEPEKQINRGQLIDNWEAYQEPDEDPIGDGSSDEATKYVDCRGTKTDGSDCGATVTHESGYCHAHRSQWDGEPDPRLEGDT</sequence>
<dbReference type="HOGENOM" id="CLU_043371_0_0_2"/>
<organism evidence="2 3">
    <name type="scientific">Natronomonas pharaonis (strain ATCC 35678 / DSM 2160 / CIP 103997 / JCM 8858 / NBRC 14720 / NCIMB 2260 / Gabara)</name>
    <name type="common">Halobacterium pharaonis</name>
    <dbReference type="NCBI Taxonomy" id="348780"/>
    <lineage>
        <taxon>Archaea</taxon>
        <taxon>Methanobacteriati</taxon>
        <taxon>Methanobacteriota</taxon>
        <taxon>Stenosarchaea group</taxon>
        <taxon>Halobacteria</taxon>
        <taxon>Halobacteriales</taxon>
        <taxon>Natronomonadaceae</taxon>
        <taxon>Natronomonas</taxon>
    </lineage>
</organism>
<keyword evidence="3" id="KW-1185">Reference proteome</keyword>
<dbReference type="InterPro" id="IPR027417">
    <property type="entry name" value="P-loop_NTPase"/>
</dbReference>
<dbReference type="RefSeq" id="WP_011324371.1">
    <property type="nucleotide sequence ID" value="NC_007426.1"/>
</dbReference>
<name>A0A1U7EZL5_NATPD</name>
<dbReference type="KEGG" id="nph:NP_5342A"/>